<dbReference type="Pfam" id="PF00211">
    <property type="entry name" value="Guanylate_cyc"/>
    <property type="match status" value="1"/>
</dbReference>
<evidence type="ECO:0000256" key="10">
    <source>
        <dbReference type="ARBA" id="ARBA00023136"/>
    </source>
</evidence>
<reference evidence="14" key="1">
    <citation type="journal article" date="2020" name="Cell">
        <title>Large-Scale Comparative Analyses of Tick Genomes Elucidate Their Genetic Diversity and Vector Capacities.</title>
        <authorList>
            <consortium name="Tick Genome and Microbiome Consortium (TIGMIC)"/>
            <person name="Jia N."/>
            <person name="Wang J."/>
            <person name="Shi W."/>
            <person name="Du L."/>
            <person name="Sun Y."/>
            <person name="Zhan W."/>
            <person name="Jiang J.F."/>
            <person name="Wang Q."/>
            <person name="Zhang B."/>
            <person name="Ji P."/>
            <person name="Bell-Sakyi L."/>
            <person name="Cui X.M."/>
            <person name="Yuan T.T."/>
            <person name="Jiang B.G."/>
            <person name="Yang W.F."/>
            <person name="Lam T.T."/>
            <person name="Chang Q.C."/>
            <person name="Ding S.J."/>
            <person name="Wang X.J."/>
            <person name="Zhu J.G."/>
            <person name="Ruan X.D."/>
            <person name="Zhao L."/>
            <person name="Wei J.T."/>
            <person name="Ye R.Z."/>
            <person name="Que T.C."/>
            <person name="Du C.H."/>
            <person name="Zhou Y.H."/>
            <person name="Cheng J.X."/>
            <person name="Dai P.F."/>
            <person name="Guo W.B."/>
            <person name="Han X.H."/>
            <person name="Huang E.J."/>
            <person name="Li L.F."/>
            <person name="Wei W."/>
            <person name="Gao Y.C."/>
            <person name="Liu J.Z."/>
            <person name="Shao H.Z."/>
            <person name="Wang X."/>
            <person name="Wang C.C."/>
            <person name="Yang T.C."/>
            <person name="Huo Q.B."/>
            <person name="Li W."/>
            <person name="Chen H.Y."/>
            <person name="Chen S.E."/>
            <person name="Zhou L.G."/>
            <person name="Ni X.B."/>
            <person name="Tian J.H."/>
            <person name="Sheng Y."/>
            <person name="Liu T."/>
            <person name="Pan Y.S."/>
            <person name="Xia L.Y."/>
            <person name="Li J."/>
            <person name="Zhao F."/>
            <person name="Cao W.C."/>
        </authorList>
    </citation>
    <scope>NUCLEOTIDE SEQUENCE</scope>
    <source>
        <strain evidence="14">Rmic-2018</strain>
    </source>
</reference>
<gene>
    <name evidence="14" type="ORF">HPB51_011465</name>
</gene>
<dbReference type="Gene3D" id="3.30.70.1230">
    <property type="entry name" value="Nucleotide cyclase"/>
    <property type="match status" value="1"/>
</dbReference>
<dbReference type="EMBL" id="JABSTU010000007">
    <property type="protein sequence ID" value="KAH8025787.1"/>
    <property type="molecule type" value="Genomic_DNA"/>
</dbReference>
<keyword evidence="6" id="KW-0547">Nucleotide-binding</keyword>
<comment type="caution">
    <text evidence="14">The sequence shown here is derived from an EMBL/GenBank/DDBJ whole genome shotgun (WGS) entry which is preliminary data.</text>
</comment>
<keyword evidence="11" id="KW-0456">Lyase</keyword>
<dbReference type="GO" id="GO:0006171">
    <property type="term" value="P:cAMP biosynthetic process"/>
    <property type="evidence" value="ECO:0007669"/>
    <property type="project" value="TreeGrafter"/>
</dbReference>
<dbReference type="InterPro" id="IPR001054">
    <property type="entry name" value="A/G_cyclase"/>
</dbReference>
<evidence type="ECO:0000256" key="1">
    <source>
        <dbReference type="ARBA" id="ARBA00001593"/>
    </source>
</evidence>
<dbReference type="GO" id="GO:0005524">
    <property type="term" value="F:ATP binding"/>
    <property type="evidence" value="ECO:0007669"/>
    <property type="project" value="UniProtKB-KW"/>
</dbReference>
<feature type="compositionally biased region" description="Polar residues" evidence="12">
    <location>
        <begin position="226"/>
        <end position="239"/>
    </location>
</feature>
<evidence type="ECO:0000256" key="4">
    <source>
        <dbReference type="ARBA" id="ARBA00022692"/>
    </source>
</evidence>
<dbReference type="PANTHER" id="PTHR45627">
    <property type="entry name" value="ADENYLATE CYCLASE TYPE 1"/>
    <property type="match status" value="1"/>
</dbReference>
<evidence type="ECO:0000256" key="12">
    <source>
        <dbReference type="SAM" id="MobiDB-lite"/>
    </source>
</evidence>
<dbReference type="EC" id="4.6.1.1" evidence="3"/>
<sequence length="471" mass="52309">MKPCVTQELYSKSHDFVGVLFAAMPNFSDFYTEESVNNQGLECLRFLNEVISDFDASMLSSYRSRGSGWPLPSRCGSSNKSPRSSSLPNMRQRTTPASKRECPSPAADASPSTESKYKVVVKSHTSMKSAGARTYKCGLCQTYDRNITLKDCTVKQKALKAHRRRKHHQCSVTKEERDADIPTSNRFKLLSPSEVDTPALAELGNACYEDPTYSDAMKRGKKRVQQAASTPKSSVTTTDDLAKPDQQIAQLQKEVKRLAQCRTHPARPAAPTVMRDTDVPYAASVPQSSSASASASVKMTPAELLQPSCSATARAVKGGARQPPTAMTTPSKATHHHCALPWSCRGLPNKVGEHRCRLVLGKLPAWCLFLQEMNSLPRIPGFLRMLPQPPLIDAAPMRWDFEARLQCMLRLHIPKRKFPYCRGVSSGREWRQYSLDFHVLTSLRFQFPCVRIVAALRNCVRVAGLPVLNLP</sequence>
<keyword evidence="15" id="KW-1185">Reference proteome</keyword>
<accession>A0A9J6DUF5</accession>
<dbReference type="GO" id="GO:0035556">
    <property type="term" value="P:intracellular signal transduction"/>
    <property type="evidence" value="ECO:0007669"/>
    <property type="project" value="InterPro"/>
</dbReference>
<feature type="region of interest" description="Disordered" evidence="12">
    <location>
        <begin position="65"/>
        <end position="115"/>
    </location>
</feature>
<evidence type="ECO:0000256" key="9">
    <source>
        <dbReference type="ARBA" id="ARBA00022989"/>
    </source>
</evidence>
<evidence type="ECO:0000256" key="6">
    <source>
        <dbReference type="ARBA" id="ARBA00022741"/>
    </source>
</evidence>
<dbReference type="GO" id="GO:0005886">
    <property type="term" value="C:plasma membrane"/>
    <property type="evidence" value="ECO:0007669"/>
    <property type="project" value="TreeGrafter"/>
</dbReference>
<keyword evidence="4" id="KW-0812">Transmembrane</keyword>
<name>A0A9J6DUF5_RHIMP</name>
<comment type="subcellular location">
    <subcellularLocation>
        <location evidence="2">Membrane</location>
        <topology evidence="2">Multi-pass membrane protein</topology>
    </subcellularLocation>
</comment>
<evidence type="ECO:0000256" key="2">
    <source>
        <dbReference type="ARBA" id="ARBA00004141"/>
    </source>
</evidence>
<dbReference type="InterPro" id="IPR029787">
    <property type="entry name" value="Nucleotide_cyclase"/>
</dbReference>
<evidence type="ECO:0000256" key="8">
    <source>
        <dbReference type="ARBA" id="ARBA00022842"/>
    </source>
</evidence>
<proteinExistence type="predicted"/>
<dbReference type="VEuPathDB" id="VectorBase:LOC119169944"/>
<evidence type="ECO:0000256" key="11">
    <source>
        <dbReference type="ARBA" id="ARBA00023239"/>
    </source>
</evidence>
<evidence type="ECO:0000259" key="13">
    <source>
        <dbReference type="Pfam" id="PF00211"/>
    </source>
</evidence>
<comment type="catalytic activity">
    <reaction evidence="1">
        <text>ATP = 3',5'-cyclic AMP + diphosphate</text>
        <dbReference type="Rhea" id="RHEA:15389"/>
        <dbReference type="ChEBI" id="CHEBI:30616"/>
        <dbReference type="ChEBI" id="CHEBI:33019"/>
        <dbReference type="ChEBI" id="CHEBI:58165"/>
        <dbReference type="EC" id="4.6.1.1"/>
    </reaction>
</comment>
<dbReference type="GO" id="GO:0004016">
    <property type="term" value="F:adenylate cyclase activity"/>
    <property type="evidence" value="ECO:0007669"/>
    <property type="project" value="UniProtKB-EC"/>
</dbReference>
<keyword evidence="5" id="KW-0479">Metal-binding</keyword>
<evidence type="ECO:0000313" key="15">
    <source>
        <dbReference type="Proteomes" id="UP000821866"/>
    </source>
</evidence>
<evidence type="ECO:0000313" key="14">
    <source>
        <dbReference type="EMBL" id="KAH8025787.1"/>
    </source>
</evidence>
<keyword evidence="8" id="KW-0460">Magnesium</keyword>
<feature type="compositionally biased region" description="Low complexity" evidence="12">
    <location>
        <begin position="73"/>
        <end position="86"/>
    </location>
</feature>
<evidence type="ECO:0000256" key="5">
    <source>
        <dbReference type="ARBA" id="ARBA00022723"/>
    </source>
</evidence>
<reference evidence="14" key="2">
    <citation type="submission" date="2021-09" db="EMBL/GenBank/DDBJ databases">
        <authorList>
            <person name="Jia N."/>
            <person name="Wang J."/>
            <person name="Shi W."/>
            <person name="Du L."/>
            <person name="Sun Y."/>
            <person name="Zhan W."/>
            <person name="Jiang J."/>
            <person name="Wang Q."/>
            <person name="Zhang B."/>
            <person name="Ji P."/>
            <person name="Sakyi L.B."/>
            <person name="Cui X."/>
            <person name="Yuan T."/>
            <person name="Jiang B."/>
            <person name="Yang W."/>
            <person name="Lam T.T.-Y."/>
            <person name="Chang Q."/>
            <person name="Ding S."/>
            <person name="Wang X."/>
            <person name="Zhu J."/>
            <person name="Ruan X."/>
            <person name="Zhao L."/>
            <person name="Wei J."/>
            <person name="Que T."/>
            <person name="Du C."/>
            <person name="Cheng J."/>
            <person name="Dai P."/>
            <person name="Han X."/>
            <person name="Huang E."/>
            <person name="Gao Y."/>
            <person name="Liu J."/>
            <person name="Shao H."/>
            <person name="Ye R."/>
            <person name="Li L."/>
            <person name="Wei W."/>
            <person name="Wang X."/>
            <person name="Wang C."/>
            <person name="Huo Q."/>
            <person name="Li W."/>
            <person name="Guo W."/>
            <person name="Chen H."/>
            <person name="Chen S."/>
            <person name="Zhou L."/>
            <person name="Zhou L."/>
            <person name="Ni X."/>
            <person name="Tian J."/>
            <person name="Zhou Y."/>
            <person name="Sheng Y."/>
            <person name="Liu T."/>
            <person name="Pan Y."/>
            <person name="Xia L."/>
            <person name="Li J."/>
            <person name="Zhao F."/>
            <person name="Cao W."/>
        </authorList>
    </citation>
    <scope>NUCLEOTIDE SEQUENCE</scope>
    <source>
        <strain evidence="14">Rmic-2018</strain>
        <tissue evidence="14">Larvae</tissue>
    </source>
</reference>
<feature type="compositionally biased region" description="Polar residues" evidence="12">
    <location>
        <begin position="87"/>
        <end position="97"/>
    </location>
</feature>
<dbReference type="PANTHER" id="PTHR45627:SF30">
    <property type="entry name" value="ADENYLATE CYCLASE TYPE 3"/>
    <property type="match status" value="1"/>
</dbReference>
<organism evidence="14 15">
    <name type="scientific">Rhipicephalus microplus</name>
    <name type="common">Cattle tick</name>
    <name type="synonym">Boophilus microplus</name>
    <dbReference type="NCBI Taxonomy" id="6941"/>
    <lineage>
        <taxon>Eukaryota</taxon>
        <taxon>Metazoa</taxon>
        <taxon>Ecdysozoa</taxon>
        <taxon>Arthropoda</taxon>
        <taxon>Chelicerata</taxon>
        <taxon>Arachnida</taxon>
        <taxon>Acari</taxon>
        <taxon>Parasitiformes</taxon>
        <taxon>Ixodida</taxon>
        <taxon>Ixodoidea</taxon>
        <taxon>Ixodidae</taxon>
        <taxon>Rhipicephalinae</taxon>
        <taxon>Rhipicephalus</taxon>
        <taxon>Boophilus</taxon>
    </lineage>
</organism>
<feature type="region of interest" description="Disordered" evidence="12">
    <location>
        <begin position="217"/>
        <end position="239"/>
    </location>
</feature>
<dbReference type="Proteomes" id="UP000821866">
    <property type="component" value="Unassembled WGS sequence"/>
</dbReference>
<feature type="domain" description="Guanylate cyclase" evidence="13">
    <location>
        <begin position="10"/>
        <end position="57"/>
    </location>
</feature>
<evidence type="ECO:0000256" key="7">
    <source>
        <dbReference type="ARBA" id="ARBA00022840"/>
    </source>
</evidence>
<keyword evidence="7" id="KW-0067">ATP-binding</keyword>
<keyword evidence="10" id="KW-0472">Membrane</keyword>
<protein>
    <recommendedName>
        <fullName evidence="3">adenylate cyclase</fullName>
        <ecNumber evidence="3">4.6.1.1</ecNumber>
    </recommendedName>
</protein>
<dbReference type="GO" id="GO:0007189">
    <property type="term" value="P:adenylate cyclase-activating G protein-coupled receptor signaling pathway"/>
    <property type="evidence" value="ECO:0007669"/>
    <property type="project" value="TreeGrafter"/>
</dbReference>
<dbReference type="GO" id="GO:0046872">
    <property type="term" value="F:metal ion binding"/>
    <property type="evidence" value="ECO:0007669"/>
    <property type="project" value="UniProtKB-KW"/>
</dbReference>
<keyword evidence="9" id="KW-1133">Transmembrane helix</keyword>
<evidence type="ECO:0000256" key="3">
    <source>
        <dbReference type="ARBA" id="ARBA00012201"/>
    </source>
</evidence>
<dbReference type="AlphaFoldDB" id="A0A9J6DUF5"/>